<protein>
    <submittedName>
        <fullName evidence="2">Uncharacterized protein</fullName>
    </submittedName>
</protein>
<dbReference type="Proteomes" id="UP000184263">
    <property type="component" value="Unassembled WGS sequence"/>
</dbReference>
<keyword evidence="1" id="KW-0812">Transmembrane</keyword>
<evidence type="ECO:0000313" key="2">
    <source>
        <dbReference type="EMBL" id="SHK97473.1"/>
    </source>
</evidence>
<evidence type="ECO:0000313" key="3">
    <source>
        <dbReference type="Proteomes" id="UP000184263"/>
    </source>
</evidence>
<organism evidence="2 3">
    <name type="scientific">Selenomonas ruminantium</name>
    <dbReference type="NCBI Taxonomy" id="971"/>
    <lineage>
        <taxon>Bacteria</taxon>
        <taxon>Bacillati</taxon>
        <taxon>Bacillota</taxon>
        <taxon>Negativicutes</taxon>
        <taxon>Selenomonadales</taxon>
        <taxon>Selenomonadaceae</taxon>
        <taxon>Selenomonas</taxon>
    </lineage>
</organism>
<feature type="transmembrane region" description="Helical" evidence="1">
    <location>
        <begin position="12"/>
        <end position="32"/>
    </location>
</feature>
<dbReference type="EMBL" id="FRBC01000028">
    <property type="protein sequence ID" value="SHK97473.1"/>
    <property type="molecule type" value="Genomic_DNA"/>
</dbReference>
<sequence>MRLREKATVPMGIYSLIALSIVIVLLLVVRLWPEKKPTAETVPEKPVALPSNPIGTASTIGQRQLQQDLTGSALLGLSYGEIASIDETGGLIIDKMGNVYYYAELGGSLGVSTIAQGSAGFGDFYGRDKGDAQKYRNAIERESGGGIWDCNLVYLGGRLLQWQEMLELPVGLVYLSVTGMLYIYLIFLKIKL</sequence>
<proteinExistence type="predicted"/>
<dbReference type="RefSeq" id="WP_178139531.1">
    <property type="nucleotide sequence ID" value="NZ_FRBC01000028.1"/>
</dbReference>
<reference evidence="2 3" key="1">
    <citation type="submission" date="2016-11" db="EMBL/GenBank/DDBJ databases">
        <authorList>
            <person name="Jaros S."/>
            <person name="Januszkiewicz K."/>
            <person name="Wedrychowicz H."/>
        </authorList>
    </citation>
    <scope>NUCLEOTIDE SEQUENCE [LARGE SCALE GENOMIC DNA]</scope>
    <source>
        <strain evidence="2 3">HD4</strain>
    </source>
</reference>
<dbReference type="AlphaFoldDB" id="A0A1M6WUR8"/>
<accession>A0A1M6WUR8</accession>
<name>A0A1M6WUR8_SELRU</name>
<keyword evidence="1" id="KW-0472">Membrane</keyword>
<feature type="transmembrane region" description="Helical" evidence="1">
    <location>
        <begin position="168"/>
        <end position="188"/>
    </location>
</feature>
<evidence type="ECO:0000256" key="1">
    <source>
        <dbReference type="SAM" id="Phobius"/>
    </source>
</evidence>
<gene>
    <name evidence="2" type="ORF">SAMN05216582_12833</name>
</gene>
<keyword evidence="1" id="KW-1133">Transmembrane helix</keyword>